<protein>
    <submittedName>
        <fullName evidence="1">Enoyl-CoA hydratase/isomerase family protein</fullName>
    </submittedName>
</protein>
<organism evidence="1 2">
    <name type="scientific">Pseudonocardia hispaniensis</name>
    <dbReference type="NCBI Taxonomy" id="904933"/>
    <lineage>
        <taxon>Bacteria</taxon>
        <taxon>Bacillati</taxon>
        <taxon>Actinomycetota</taxon>
        <taxon>Actinomycetes</taxon>
        <taxon>Pseudonocardiales</taxon>
        <taxon>Pseudonocardiaceae</taxon>
        <taxon>Pseudonocardia</taxon>
    </lineage>
</organism>
<keyword evidence="2" id="KW-1185">Reference proteome</keyword>
<dbReference type="Gene3D" id="3.90.226.10">
    <property type="entry name" value="2-enoyl-CoA Hydratase, Chain A, domain 1"/>
    <property type="match status" value="1"/>
</dbReference>
<dbReference type="RefSeq" id="WP_379585032.1">
    <property type="nucleotide sequence ID" value="NZ_JBHSQW010000025.1"/>
</dbReference>
<proteinExistence type="predicted"/>
<dbReference type="SUPFAM" id="SSF52096">
    <property type="entry name" value="ClpP/crotonase"/>
    <property type="match status" value="1"/>
</dbReference>
<sequence>MTGVDVERPVLSRIEQRAAGRVAHLVLNRPQARNAITLSLATALRDGLSAAADRADVIVIRGAGGHFCAGGDFHEVARLRAGGAESLRPLFETFIGACELIAELPVPVVAAVEGYAMAGGFELIQSVDIAVVREDAVLADNHANFGMIPGGGGSQRLPRIVGTQRALGHILLGDRLSGAEAAAWGLVYRAAPADRFDATVDAVVDNLAGKDSGALTRIKRLVRGGLRGSLTEGLAAEVEETLAHLAGQDAGAGIDRFLGKERA</sequence>
<dbReference type="PANTHER" id="PTHR11941:SF54">
    <property type="entry name" value="ENOYL-COA HYDRATASE, MITOCHONDRIAL"/>
    <property type="match status" value="1"/>
</dbReference>
<dbReference type="PANTHER" id="PTHR11941">
    <property type="entry name" value="ENOYL-COA HYDRATASE-RELATED"/>
    <property type="match status" value="1"/>
</dbReference>
<dbReference type="InterPro" id="IPR029045">
    <property type="entry name" value="ClpP/crotonase-like_dom_sf"/>
</dbReference>
<evidence type="ECO:0000313" key="1">
    <source>
        <dbReference type="EMBL" id="MFC5995020.1"/>
    </source>
</evidence>
<name>A0ABW1J3F6_9PSEU</name>
<gene>
    <name evidence="1" type="ORF">ACFQE5_12440</name>
</gene>
<dbReference type="InterPro" id="IPR001753">
    <property type="entry name" value="Enoyl-CoA_hydra/iso"/>
</dbReference>
<dbReference type="CDD" id="cd06558">
    <property type="entry name" value="crotonase-like"/>
    <property type="match status" value="1"/>
</dbReference>
<dbReference type="Pfam" id="PF00378">
    <property type="entry name" value="ECH_1"/>
    <property type="match status" value="1"/>
</dbReference>
<comment type="caution">
    <text evidence="1">The sequence shown here is derived from an EMBL/GenBank/DDBJ whole genome shotgun (WGS) entry which is preliminary data.</text>
</comment>
<reference evidence="2" key="1">
    <citation type="journal article" date="2019" name="Int. J. Syst. Evol. Microbiol.">
        <title>The Global Catalogue of Microorganisms (GCM) 10K type strain sequencing project: providing services to taxonomists for standard genome sequencing and annotation.</title>
        <authorList>
            <consortium name="The Broad Institute Genomics Platform"/>
            <consortium name="The Broad Institute Genome Sequencing Center for Infectious Disease"/>
            <person name="Wu L."/>
            <person name="Ma J."/>
        </authorList>
    </citation>
    <scope>NUCLEOTIDE SEQUENCE [LARGE SCALE GENOMIC DNA]</scope>
    <source>
        <strain evidence="2">CCM 8391</strain>
    </source>
</reference>
<dbReference type="Proteomes" id="UP001596302">
    <property type="component" value="Unassembled WGS sequence"/>
</dbReference>
<accession>A0ABW1J3F6</accession>
<dbReference type="EMBL" id="JBHSQW010000025">
    <property type="protein sequence ID" value="MFC5995020.1"/>
    <property type="molecule type" value="Genomic_DNA"/>
</dbReference>
<evidence type="ECO:0000313" key="2">
    <source>
        <dbReference type="Proteomes" id="UP001596302"/>
    </source>
</evidence>